<name>A0AA42Q5Q9_9BURK</name>
<protein>
    <recommendedName>
        <fullName evidence="3">Tail fiber protein</fullName>
    </recommendedName>
</protein>
<reference evidence="1" key="1">
    <citation type="submission" date="2022-09" db="EMBL/GenBank/DDBJ databases">
        <title>Intensive care unit water sources are persistently colonized with multi-drug resistant bacteria and are the site of extensive horizontal gene transfer of antibiotic resistance genes.</title>
        <authorList>
            <person name="Diorio-Toth L."/>
        </authorList>
    </citation>
    <scope>NUCLEOTIDE SEQUENCE</scope>
    <source>
        <strain evidence="1">GD03832</strain>
    </source>
</reference>
<evidence type="ECO:0000313" key="2">
    <source>
        <dbReference type="Proteomes" id="UP001161065"/>
    </source>
</evidence>
<comment type="caution">
    <text evidence="1">The sequence shown here is derived from an EMBL/GenBank/DDBJ whole genome shotgun (WGS) entry which is preliminary data.</text>
</comment>
<dbReference type="AlphaFoldDB" id="A0AA42Q5Q9"/>
<evidence type="ECO:0008006" key="3">
    <source>
        <dbReference type="Google" id="ProtNLM"/>
    </source>
</evidence>
<accession>A0AA42Q5Q9</accession>
<sequence>MTERRPLILRADTAPPRLQELPVGDLLPTDTLGNALKVLLQGLVTGNNAGITSTDTVLQALGKLQAQASAKVDKDGAKVLSDNNFTNAERVKLANVAENASANSSDSFLLNRANHTGTQDVGTLTGVLPIAKGGTGQTSKLGIVNDLKAAQQQHLNGSVTPVYLVAGKEYSLFTPTENPIYEGILPSSPNVGDTIVFHNGWGTWHAGRFTLSRGNTNHSINGLKESVTFNTDAVRKVTLTYVWGDIWRLYCEV</sequence>
<dbReference type="EMBL" id="JAOCEK010000027">
    <property type="protein sequence ID" value="MDH1336851.1"/>
    <property type="molecule type" value="Genomic_DNA"/>
</dbReference>
<proteinExistence type="predicted"/>
<dbReference type="RefSeq" id="WP_280009324.1">
    <property type="nucleotide sequence ID" value="NZ_JAOCEK010000027.1"/>
</dbReference>
<evidence type="ECO:0000313" key="1">
    <source>
        <dbReference type="EMBL" id="MDH1336851.1"/>
    </source>
</evidence>
<dbReference type="Proteomes" id="UP001161065">
    <property type="component" value="Unassembled WGS sequence"/>
</dbReference>
<organism evidence="1 2">
    <name type="scientific">Comamonas thiooxydans</name>
    <dbReference type="NCBI Taxonomy" id="363952"/>
    <lineage>
        <taxon>Bacteria</taxon>
        <taxon>Pseudomonadati</taxon>
        <taxon>Pseudomonadota</taxon>
        <taxon>Betaproteobacteria</taxon>
        <taxon>Burkholderiales</taxon>
        <taxon>Comamonadaceae</taxon>
        <taxon>Comamonas</taxon>
    </lineage>
</organism>
<gene>
    <name evidence="1" type="ORF">N5D63_22125</name>
</gene>